<organism evidence="3 4">
    <name type="scientific">Piscinibacter sakaiensis</name>
    <name type="common">Ideonella sakaiensis</name>
    <dbReference type="NCBI Taxonomy" id="1547922"/>
    <lineage>
        <taxon>Bacteria</taxon>
        <taxon>Pseudomonadati</taxon>
        <taxon>Pseudomonadota</taxon>
        <taxon>Betaproteobacteria</taxon>
        <taxon>Burkholderiales</taxon>
        <taxon>Sphaerotilaceae</taxon>
        <taxon>Piscinibacter</taxon>
    </lineage>
</organism>
<dbReference type="Pfam" id="PF12727">
    <property type="entry name" value="PBP_like"/>
    <property type="match status" value="1"/>
</dbReference>
<dbReference type="InterPro" id="IPR000847">
    <property type="entry name" value="LysR_HTH_N"/>
</dbReference>
<dbReference type="OrthoDB" id="9805928at2"/>
<dbReference type="PANTHER" id="PTHR38431">
    <property type="entry name" value="BLL2305 PROTEIN"/>
    <property type="match status" value="1"/>
</dbReference>
<proteinExistence type="predicted"/>
<dbReference type="InterPro" id="IPR036390">
    <property type="entry name" value="WH_DNA-bd_sf"/>
</dbReference>
<dbReference type="AlphaFoldDB" id="A0A0K8P5E6"/>
<dbReference type="Gene3D" id="1.10.10.10">
    <property type="entry name" value="Winged helix-like DNA-binding domain superfamily/Winged helix DNA-binding domain"/>
    <property type="match status" value="1"/>
</dbReference>
<evidence type="ECO:0000313" key="4">
    <source>
        <dbReference type="Proteomes" id="UP000037660"/>
    </source>
</evidence>
<evidence type="ECO:0000313" key="3">
    <source>
        <dbReference type="EMBL" id="GAP37430.1"/>
    </source>
</evidence>
<protein>
    <submittedName>
        <fullName evidence="3">Periplasmic molybdate-binding domain</fullName>
    </submittedName>
</protein>
<dbReference type="SUPFAM" id="SSF46785">
    <property type="entry name" value="Winged helix' DNA-binding domain"/>
    <property type="match status" value="1"/>
</dbReference>
<sequence>MHEVRIRPVWTLNRSDGDALSPRVVELLVRVHEHGSLARACEAAALSYRHAWQLLREGEALFGEPLLTMERGKGSRLTPLGEKLVWADRRIAARLSPLLDTLASELHAEIAKVLAAPPPRLRIHASHGFAVQALHGLLQQQGLAHELKYCGTAEALGSLNSGGCEVAGFHVPLGEHEAAAVAHYAAWFRPRSQRLIGVATRRQGLVVAAGNPKKIYSVEDLARPDVRFVNRQPGSGTRFLLDQMLRRHGVDPARVRGHEQCEYTHAAVAAYVASDMADAGFGLEAPARQFALEFIPCQTERYFLLCDERTLETPALQALRAVLAGPDFKAAVDQLPGYRPDGAGEVSTLEDSFASWRPALTARPAAASR</sequence>
<dbReference type="SUPFAM" id="SSF53850">
    <property type="entry name" value="Periplasmic binding protein-like II"/>
    <property type="match status" value="1"/>
</dbReference>
<dbReference type="Gene3D" id="3.40.190.10">
    <property type="entry name" value="Periplasmic binding protein-like II"/>
    <property type="match status" value="1"/>
</dbReference>
<keyword evidence="4" id="KW-1185">Reference proteome</keyword>
<dbReference type="Pfam" id="PF00126">
    <property type="entry name" value="HTH_1"/>
    <property type="match status" value="1"/>
</dbReference>
<evidence type="ECO:0000259" key="2">
    <source>
        <dbReference type="Pfam" id="PF12727"/>
    </source>
</evidence>
<reference evidence="3 4" key="2">
    <citation type="journal article" date="2016" name="Science">
        <title>A bacterium that degrades and assimilates poly(ethylene terephthalate).</title>
        <authorList>
            <person name="Yoshida S."/>
            <person name="Hiraga K."/>
            <person name="Takehana T."/>
            <person name="Taniguchi I."/>
            <person name="Yamaji H."/>
            <person name="Maeda Y."/>
            <person name="Toyohara K."/>
            <person name="Miyamoto K."/>
            <person name="Kimura Y."/>
            <person name="Oda K."/>
        </authorList>
    </citation>
    <scope>NUCLEOTIDE SEQUENCE [LARGE SCALE GENOMIC DNA]</scope>
    <source>
        <strain evidence="4">NBRC 110686 / TISTR 2288 / 201-F6</strain>
    </source>
</reference>
<accession>A0A0K8P5E6</accession>
<comment type="caution">
    <text evidence="3">The sequence shown here is derived from an EMBL/GenBank/DDBJ whole genome shotgun (WGS) entry which is preliminary data.</text>
</comment>
<gene>
    <name evidence="3" type="ORF">ISF6_3285</name>
</gene>
<dbReference type="PANTHER" id="PTHR38431:SF1">
    <property type="entry name" value="BLL2305 PROTEIN"/>
    <property type="match status" value="1"/>
</dbReference>
<dbReference type="InterPro" id="IPR036388">
    <property type="entry name" value="WH-like_DNA-bd_sf"/>
</dbReference>
<dbReference type="EMBL" id="BBYR01000046">
    <property type="protein sequence ID" value="GAP37430.1"/>
    <property type="molecule type" value="Genomic_DNA"/>
</dbReference>
<evidence type="ECO:0000259" key="1">
    <source>
        <dbReference type="Pfam" id="PF00126"/>
    </source>
</evidence>
<reference evidence="4" key="1">
    <citation type="submission" date="2015-07" db="EMBL/GenBank/DDBJ databases">
        <title>Discovery of a poly(ethylene terephthalate assimilation.</title>
        <authorList>
            <person name="Yoshida S."/>
            <person name="Hiraga K."/>
            <person name="Takehana T."/>
            <person name="Taniguchi I."/>
            <person name="Yamaji H."/>
            <person name="Maeda Y."/>
            <person name="Toyohara K."/>
            <person name="Miyamoto K."/>
            <person name="Kimura Y."/>
            <person name="Oda K."/>
        </authorList>
    </citation>
    <scope>NUCLEOTIDE SEQUENCE [LARGE SCALE GENOMIC DNA]</scope>
    <source>
        <strain evidence="4">NBRC 110686 / TISTR 2288 / 201-F6</strain>
    </source>
</reference>
<dbReference type="Proteomes" id="UP000037660">
    <property type="component" value="Unassembled WGS sequence"/>
</dbReference>
<name>A0A0K8P5E6_PISS1</name>
<feature type="domain" description="HTH lysR-type" evidence="1">
    <location>
        <begin position="25"/>
        <end position="82"/>
    </location>
</feature>
<dbReference type="STRING" id="1547922.ISF6_3285"/>
<dbReference type="RefSeq" id="WP_054021367.1">
    <property type="nucleotide sequence ID" value="NZ_BBYR01000046.1"/>
</dbReference>
<dbReference type="InterPro" id="IPR024370">
    <property type="entry name" value="PBP_domain"/>
</dbReference>
<feature type="domain" description="PBP" evidence="2">
    <location>
        <begin position="139"/>
        <end position="323"/>
    </location>
</feature>
<dbReference type="GO" id="GO:0003700">
    <property type="term" value="F:DNA-binding transcription factor activity"/>
    <property type="evidence" value="ECO:0007669"/>
    <property type="project" value="InterPro"/>
</dbReference>